<protein>
    <submittedName>
        <fullName evidence="1">Uncharacterized protein</fullName>
    </submittedName>
</protein>
<sequence>MTAFRVISAPIAGGTTVTHCCIISCPARPPPLSDKRSHHPPSLKAAAVSPTAKLRVLSLSATRPQT</sequence>
<accession>A0A5B7DJJ5</accession>
<keyword evidence="2" id="KW-1185">Reference proteome</keyword>
<reference evidence="1 2" key="1">
    <citation type="submission" date="2019-05" db="EMBL/GenBank/DDBJ databases">
        <title>Another draft genome of Portunus trituberculatus and its Hox gene families provides insights of decapod evolution.</title>
        <authorList>
            <person name="Jeong J.-H."/>
            <person name="Song I."/>
            <person name="Kim S."/>
            <person name="Choi T."/>
            <person name="Kim D."/>
            <person name="Ryu S."/>
            <person name="Kim W."/>
        </authorList>
    </citation>
    <scope>NUCLEOTIDE SEQUENCE [LARGE SCALE GENOMIC DNA]</scope>
    <source>
        <tissue evidence="1">Muscle</tissue>
    </source>
</reference>
<dbReference type="Proteomes" id="UP000324222">
    <property type="component" value="Unassembled WGS sequence"/>
</dbReference>
<gene>
    <name evidence="1" type="ORF">E2C01_014568</name>
</gene>
<proteinExistence type="predicted"/>
<name>A0A5B7DJJ5_PORTR</name>
<dbReference type="EMBL" id="VSRR010000991">
    <property type="protein sequence ID" value="MPC21580.1"/>
    <property type="molecule type" value="Genomic_DNA"/>
</dbReference>
<dbReference type="AlphaFoldDB" id="A0A5B7DJJ5"/>
<evidence type="ECO:0000313" key="1">
    <source>
        <dbReference type="EMBL" id="MPC21580.1"/>
    </source>
</evidence>
<evidence type="ECO:0000313" key="2">
    <source>
        <dbReference type="Proteomes" id="UP000324222"/>
    </source>
</evidence>
<organism evidence="1 2">
    <name type="scientific">Portunus trituberculatus</name>
    <name type="common">Swimming crab</name>
    <name type="synonym">Neptunus trituberculatus</name>
    <dbReference type="NCBI Taxonomy" id="210409"/>
    <lineage>
        <taxon>Eukaryota</taxon>
        <taxon>Metazoa</taxon>
        <taxon>Ecdysozoa</taxon>
        <taxon>Arthropoda</taxon>
        <taxon>Crustacea</taxon>
        <taxon>Multicrustacea</taxon>
        <taxon>Malacostraca</taxon>
        <taxon>Eumalacostraca</taxon>
        <taxon>Eucarida</taxon>
        <taxon>Decapoda</taxon>
        <taxon>Pleocyemata</taxon>
        <taxon>Brachyura</taxon>
        <taxon>Eubrachyura</taxon>
        <taxon>Portunoidea</taxon>
        <taxon>Portunidae</taxon>
        <taxon>Portuninae</taxon>
        <taxon>Portunus</taxon>
    </lineage>
</organism>
<comment type="caution">
    <text evidence="1">The sequence shown here is derived from an EMBL/GenBank/DDBJ whole genome shotgun (WGS) entry which is preliminary data.</text>
</comment>